<dbReference type="AlphaFoldDB" id="F5Y1C1"/>
<feature type="compositionally biased region" description="Polar residues" evidence="1">
    <location>
        <begin position="15"/>
        <end position="24"/>
    </location>
</feature>
<dbReference type="Proteomes" id="UP000008385">
    <property type="component" value="Chromosome"/>
</dbReference>
<dbReference type="OrthoDB" id="8852824at2"/>
<dbReference type="EMBL" id="CP000245">
    <property type="protein sequence ID" value="AEG94705.1"/>
    <property type="molecule type" value="Genomic_DNA"/>
</dbReference>
<sequence>MPEKNFPLPSDRPQSETLPAQGETQEAVPRMPHERDESAGSTQPRAEPSAERVGRIAQQDAERGVADTSKGAELDATYDRLREDLPDGEKKHRP</sequence>
<evidence type="ECO:0000313" key="2">
    <source>
        <dbReference type="EMBL" id="AEG94705.1"/>
    </source>
</evidence>
<evidence type="ECO:0000313" key="3">
    <source>
        <dbReference type="Proteomes" id="UP000008385"/>
    </source>
</evidence>
<name>F5Y1C1_RAMTT</name>
<dbReference type="PATRIC" id="fig|365046.3.peg.3679"/>
<proteinExistence type="predicted"/>
<keyword evidence="3" id="KW-1185">Reference proteome</keyword>
<dbReference type="KEGG" id="rta:Rta_35900"/>
<accession>F5Y1C1</accession>
<protein>
    <submittedName>
        <fullName evidence="2">Uncharacterized protein</fullName>
    </submittedName>
</protein>
<reference evidence="3" key="1">
    <citation type="submission" date="2006-01" db="EMBL/GenBank/DDBJ databases">
        <title>Genome of the cyst-dividing bacterium Ramlibacter tataouinensis.</title>
        <authorList>
            <person name="Barakat M."/>
            <person name="Ortet P."/>
            <person name="De Luca G."/>
            <person name="Jourlin-Castelli C."/>
            <person name="Ansaldi M."/>
            <person name="Py B."/>
            <person name="Fichant G."/>
            <person name="Coutinho P."/>
            <person name="Voulhoux R."/>
            <person name="Bastien O."/>
            <person name="Roy S."/>
            <person name="Marechal E."/>
            <person name="Henrissat B."/>
            <person name="Quentin Y."/>
            <person name="Noirot P."/>
            <person name="Filloux A."/>
            <person name="Mejean V."/>
            <person name="DuBow M."/>
            <person name="Barras F."/>
            <person name="Heulin T."/>
        </authorList>
    </citation>
    <scope>NUCLEOTIDE SEQUENCE [LARGE SCALE GENOMIC DNA]</scope>
    <source>
        <strain evidence="3">ATCC BAA-407 / DSM 14655 / LMG 21543 / TTB310</strain>
    </source>
</reference>
<dbReference type="HOGENOM" id="CLU_2384080_0_0_4"/>
<feature type="compositionally biased region" description="Basic and acidic residues" evidence="1">
    <location>
        <begin position="48"/>
        <end position="94"/>
    </location>
</feature>
<gene>
    <name evidence="2" type="ordered locus">Rta_35900</name>
</gene>
<dbReference type="RefSeq" id="WP_013902935.1">
    <property type="nucleotide sequence ID" value="NC_015677.1"/>
</dbReference>
<reference evidence="2 3" key="2">
    <citation type="journal article" date="2011" name="PLoS ONE">
        <title>The Cyst-Dividing Bacterium Ramlibacter tataouinensis TTB310 Genome Reveals a Well-Stocked Toolbox for Adaptation to a Desert Environment.</title>
        <authorList>
            <person name="De Luca G."/>
            <person name="Barakat M."/>
            <person name="Ortet P."/>
            <person name="Fochesato S."/>
            <person name="Jourlin-Castelli C."/>
            <person name="Ansaldi M."/>
            <person name="Py B."/>
            <person name="Fichant G."/>
            <person name="Coutinho P.M."/>
            <person name="Voulhoux R."/>
            <person name="Bastien O."/>
            <person name="Marechal E."/>
            <person name="Henrissat B."/>
            <person name="Quentin Y."/>
            <person name="Noirot P."/>
            <person name="Filloux A."/>
            <person name="Mejean V."/>
            <person name="Dubow M.S."/>
            <person name="Barras F."/>
            <person name="Barbe V."/>
            <person name="Weissenbach J."/>
            <person name="Mihalcescu I."/>
            <person name="Vermeglio A."/>
            <person name="Achouak W."/>
            <person name="Heulin T."/>
        </authorList>
    </citation>
    <scope>NUCLEOTIDE SEQUENCE [LARGE SCALE GENOMIC DNA]</scope>
    <source>
        <strain evidence="3">ATCC BAA-407 / DSM 14655 / LMG 21543 / TTB310</strain>
    </source>
</reference>
<organism evidence="2 3">
    <name type="scientific">Ramlibacter tataouinensis (strain ATCC BAA-407 / DSM 14655 / LMG 21543 / TTB310)</name>
    <dbReference type="NCBI Taxonomy" id="365046"/>
    <lineage>
        <taxon>Bacteria</taxon>
        <taxon>Pseudomonadati</taxon>
        <taxon>Pseudomonadota</taxon>
        <taxon>Betaproteobacteria</taxon>
        <taxon>Burkholderiales</taxon>
        <taxon>Comamonadaceae</taxon>
        <taxon>Ramlibacter</taxon>
    </lineage>
</organism>
<evidence type="ECO:0000256" key="1">
    <source>
        <dbReference type="SAM" id="MobiDB-lite"/>
    </source>
</evidence>
<feature type="region of interest" description="Disordered" evidence="1">
    <location>
        <begin position="1"/>
        <end position="94"/>
    </location>
</feature>